<reference evidence="1 2" key="1">
    <citation type="submission" date="2014-06" db="EMBL/GenBank/DDBJ databases">
        <title>Evolutionary Origins and Diversification of the Mycorrhizal Mutualists.</title>
        <authorList>
            <consortium name="DOE Joint Genome Institute"/>
            <consortium name="Mycorrhizal Genomics Consortium"/>
            <person name="Kohler A."/>
            <person name="Kuo A."/>
            <person name="Nagy L.G."/>
            <person name="Floudas D."/>
            <person name="Copeland A."/>
            <person name="Barry K.W."/>
            <person name="Cichocki N."/>
            <person name="Veneault-Fourrey C."/>
            <person name="LaButti K."/>
            <person name="Lindquist E.A."/>
            <person name="Lipzen A."/>
            <person name="Lundell T."/>
            <person name="Morin E."/>
            <person name="Murat C."/>
            <person name="Riley R."/>
            <person name="Ohm R."/>
            <person name="Sun H."/>
            <person name="Tunlid A."/>
            <person name="Henrissat B."/>
            <person name="Grigoriev I.V."/>
            <person name="Hibbett D.S."/>
            <person name="Martin F."/>
        </authorList>
    </citation>
    <scope>NUCLEOTIDE SEQUENCE [LARGE SCALE GENOMIC DNA]</scope>
    <source>
        <strain evidence="1 2">SS14</strain>
    </source>
</reference>
<evidence type="ECO:0000313" key="1">
    <source>
        <dbReference type="EMBL" id="KIJ44941.1"/>
    </source>
</evidence>
<dbReference type="HOGENOM" id="CLU_2997973_0_0_1"/>
<keyword evidence="2" id="KW-1185">Reference proteome</keyword>
<protein>
    <submittedName>
        <fullName evidence="1">Uncharacterized protein</fullName>
    </submittedName>
</protein>
<sequence length="57" mass="6314">MEDVHTMKTNLRMCYHSFILKLSISVFFCLPASQVDPVNNSQPAAPTELDSFGGLIV</sequence>
<evidence type="ECO:0000313" key="2">
    <source>
        <dbReference type="Proteomes" id="UP000054279"/>
    </source>
</evidence>
<dbReference type="EMBL" id="KN837114">
    <property type="protein sequence ID" value="KIJ44941.1"/>
    <property type="molecule type" value="Genomic_DNA"/>
</dbReference>
<accession>A0A0C9W1X2</accession>
<gene>
    <name evidence="1" type="ORF">M422DRAFT_30162</name>
</gene>
<name>A0A0C9W1X2_SPHS4</name>
<proteinExistence type="predicted"/>
<organism evidence="1 2">
    <name type="scientific">Sphaerobolus stellatus (strain SS14)</name>
    <dbReference type="NCBI Taxonomy" id="990650"/>
    <lineage>
        <taxon>Eukaryota</taxon>
        <taxon>Fungi</taxon>
        <taxon>Dikarya</taxon>
        <taxon>Basidiomycota</taxon>
        <taxon>Agaricomycotina</taxon>
        <taxon>Agaricomycetes</taxon>
        <taxon>Phallomycetidae</taxon>
        <taxon>Geastrales</taxon>
        <taxon>Sphaerobolaceae</taxon>
        <taxon>Sphaerobolus</taxon>
    </lineage>
</organism>
<dbReference type="AlphaFoldDB" id="A0A0C9W1X2"/>
<dbReference type="Proteomes" id="UP000054279">
    <property type="component" value="Unassembled WGS sequence"/>
</dbReference>